<reference evidence="2 3" key="1">
    <citation type="submission" date="2020-08" db="EMBL/GenBank/DDBJ databases">
        <title>Cohnella phylogeny.</title>
        <authorList>
            <person name="Dunlap C."/>
        </authorList>
    </citation>
    <scope>NUCLEOTIDE SEQUENCE [LARGE SCALE GENOMIC DNA]</scope>
    <source>
        <strain evidence="2 3">DSM 25239</strain>
    </source>
</reference>
<dbReference type="RefSeq" id="WP_185134813.1">
    <property type="nucleotide sequence ID" value="NZ_BORM01000002.1"/>
</dbReference>
<dbReference type="AlphaFoldDB" id="A0A841TV43"/>
<feature type="region of interest" description="Disordered" evidence="1">
    <location>
        <begin position="29"/>
        <end position="63"/>
    </location>
</feature>
<sequence>MLALLVIVPSAVLLYYLLKPPVEPLSDNAYAEPDAAPGAIEPPVQPGPAVGSAMIPATRSAGK</sequence>
<organism evidence="2 3">
    <name type="scientific">Cohnella xylanilytica</name>
    <dbReference type="NCBI Taxonomy" id="557555"/>
    <lineage>
        <taxon>Bacteria</taxon>
        <taxon>Bacillati</taxon>
        <taxon>Bacillota</taxon>
        <taxon>Bacilli</taxon>
        <taxon>Bacillales</taxon>
        <taxon>Paenibacillaceae</taxon>
        <taxon>Cohnella</taxon>
    </lineage>
</organism>
<accession>A0A841TV43</accession>
<protein>
    <submittedName>
        <fullName evidence="2">Uncharacterized protein</fullName>
    </submittedName>
</protein>
<keyword evidence="3" id="KW-1185">Reference proteome</keyword>
<evidence type="ECO:0000313" key="3">
    <source>
        <dbReference type="Proteomes" id="UP000553776"/>
    </source>
</evidence>
<dbReference type="Proteomes" id="UP000553776">
    <property type="component" value="Unassembled WGS sequence"/>
</dbReference>
<name>A0A841TV43_9BACL</name>
<gene>
    <name evidence="2" type="ORF">H7B90_05285</name>
</gene>
<dbReference type="EMBL" id="JACJVR010000018">
    <property type="protein sequence ID" value="MBB6690812.1"/>
    <property type="molecule type" value="Genomic_DNA"/>
</dbReference>
<proteinExistence type="predicted"/>
<evidence type="ECO:0000256" key="1">
    <source>
        <dbReference type="SAM" id="MobiDB-lite"/>
    </source>
</evidence>
<comment type="caution">
    <text evidence="2">The sequence shown here is derived from an EMBL/GenBank/DDBJ whole genome shotgun (WGS) entry which is preliminary data.</text>
</comment>
<evidence type="ECO:0000313" key="2">
    <source>
        <dbReference type="EMBL" id="MBB6690812.1"/>
    </source>
</evidence>